<evidence type="ECO:0000313" key="18">
    <source>
        <dbReference type="Proteomes" id="UP000286341"/>
    </source>
</evidence>
<dbReference type="EMBL" id="CVRQ01000005">
    <property type="protein sequence ID" value="CRL32339.1"/>
    <property type="molecule type" value="Genomic_DNA"/>
</dbReference>
<dbReference type="CDD" id="cd12797">
    <property type="entry name" value="M23_peptidase"/>
    <property type="match status" value="1"/>
</dbReference>
<dbReference type="EMBL" id="QSDV01000006">
    <property type="protein sequence ID" value="RGZ19044.1"/>
    <property type="molecule type" value="Genomic_DNA"/>
</dbReference>
<feature type="chain" id="PRO_5042679592" evidence="2">
    <location>
        <begin position="21"/>
        <end position="225"/>
    </location>
</feature>
<evidence type="ECO:0000313" key="14">
    <source>
        <dbReference type="Proteomes" id="UP000095384"/>
    </source>
</evidence>
<accession>A0A0M6WCK4</accession>
<dbReference type="EMBL" id="QSFB01000012">
    <property type="protein sequence ID" value="RHA12676.1"/>
    <property type="molecule type" value="Genomic_DNA"/>
</dbReference>
<gene>
    <name evidence="5" type="primary">envC</name>
    <name evidence="11" type="ORF">DW775_07255</name>
    <name evidence="10" type="ORF">DW948_09640</name>
    <name evidence="8" type="ORF">DWV45_07815</name>
    <name evidence="9" type="ORF">DXA03_05645</name>
    <name evidence="5" type="ORF">ERS852417_01561</name>
    <name evidence="12" type="ORF">FYL31_13570</name>
    <name evidence="7" type="ORF">G4312_08440</name>
    <name evidence="6" type="ORF">G4319_10410</name>
    <name evidence="4" type="ORF">T1815_03331</name>
</gene>
<dbReference type="RefSeq" id="WP_015517676.1">
    <property type="nucleotide sequence ID" value="NZ_AP031452.1"/>
</dbReference>
<dbReference type="AlphaFoldDB" id="A0A0M6WCK4"/>
<dbReference type="EMBL" id="JAAILW010000020">
    <property type="protein sequence ID" value="NSC27750.1"/>
    <property type="molecule type" value="Genomic_DNA"/>
</dbReference>
<evidence type="ECO:0000313" key="9">
    <source>
        <dbReference type="EMBL" id="RGZ19044.1"/>
    </source>
</evidence>
<reference evidence="12 19" key="5">
    <citation type="submission" date="2019-09" db="EMBL/GenBank/DDBJ databases">
        <title>Strain-level analysis of Eubacterium rectale using genomes from metagenomes.</title>
        <authorList>
            <person name="Karcher N."/>
            <person name="Segata N."/>
        </authorList>
    </citation>
    <scope>NUCLEOTIDE SEQUENCE [LARGE SCALE GENOMIC DNA]</scope>
    <source>
        <strain evidence="12 19">T3WBe13</strain>
    </source>
</reference>
<feature type="signal peptide" evidence="2">
    <location>
        <begin position="1"/>
        <end position="20"/>
    </location>
</feature>
<evidence type="ECO:0000313" key="15">
    <source>
        <dbReference type="Proteomes" id="UP000283683"/>
    </source>
</evidence>
<dbReference type="InterPro" id="IPR016047">
    <property type="entry name" value="M23ase_b-sheet_dom"/>
</dbReference>
<dbReference type="Proteomes" id="UP001193756">
    <property type="component" value="Unassembled WGS sequence"/>
</dbReference>
<reference evidence="4" key="1">
    <citation type="submission" date="2015-05" db="EMBL/GenBank/DDBJ databases">
        <authorList>
            <person name="Wang D.B."/>
            <person name="Wang M."/>
        </authorList>
    </citation>
    <scope>NUCLEOTIDE SEQUENCE [LARGE SCALE GENOMIC DNA]</scope>
    <source>
        <strain evidence="4">T1-815</strain>
    </source>
</reference>
<dbReference type="EMBL" id="CYYW01000009">
    <property type="protein sequence ID" value="CUO08921.1"/>
    <property type="molecule type" value="Genomic_DNA"/>
</dbReference>
<dbReference type="PANTHER" id="PTHR21666:SF270">
    <property type="entry name" value="MUREIN HYDROLASE ACTIVATOR ENVC"/>
    <property type="match status" value="1"/>
</dbReference>
<evidence type="ECO:0000313" key="17">
    <source>
        <dbReference type="Proteomes" id="UP000285209"/>
    </source>
</evidence>
<reference evidence="6" key="7">
    <citation type="submission" date="2020-02" db="EMBL/GenBank/DDBJ databases">
        <authorList>
            <person name="Littmann E."/>
            <person name="Sorbara M."/>
        </authorList>
    </citation>
    <scope>NUCLEOTIDE SEQUENCE</scope>
    <source>
        <strain evidence="7">MSK.16.45</strain>
        <strain evidence="6">MSK.17.79</strain>
    </source>
</reference>
<evidence type="ECO:0000313" key="16">
    <source>
        <dbReference type="Proteomes" id="UP000284835"/>
    </source>
</evidence>
<feature type="region of interest" description="Disordered" evidence="1">
    <location>
        <begin position="25"/>
        <end position="81"/>
    </location>
</feature>
<dbReference type="Proteomes" id="UP000283683">
    <property type="component" value="Unassembled WGS sequence"/>
</dbReference>
<sequence>MKKQQIAAAACLVAGAIGFAAVYSTQKPGKDEIPTEISQTSSIVEPTEKKTPQKTTEKVDSETKMGQEESAAGQQENQQPTEKQLHFVPENVTNWPVKGDVLLPFSMDKTVYFPTLDQYQYNRGMVIRANEGDAVCSVTEGRIIDIYDSAETGCTVVQDLGDGYTATYGQLANLTCSEGDVLEAGETLGTVGKVTRYYTVEGTNVYFAMEQDGKPVNPMDYFGDI</sequence>
<dbReference type="EMBL" id="QSJS01000007">
    <property type="protein sequence ID" value="RHD95082.1"/>
    <property type="molecule type" value="Genomic_DNA"/>
</dbReference>
<evidence type="ECO:0000313" key="12">
    <source>
        <dbReference type="EMBL" id="TYL57053.1"/>
    </source>
</evidence>
<feature type="domain" description="M23ase beta-sheet core" evidence="3">
    <location>
        <begin position="121"/>
        <end position="218"/>
    </location>
</feature>
<proteinExistence type="predicted"/>
<reference evidence="12 19" key="4">
    <citation type="submission" date="2019-08" db="EMBL/GenBank/DDBJ databases">
        <authorList>
            <person name="Duncan S."/>
            <person name="Walker A."/>
        </authorList>
    </citation>
    <scope>NUCLEOTIDE SEQUENCE [LARGE SCALE GENOMIC DNA]</scope>
    <source>
        <strain evidence="12 19">T3WBe13</strain>
    </source>
</reference>
<evidence type="ECO:0000313" key="8">
    <source>
        <dbReference type="EMBL" id="RGW87329.1"/>
    </source>
</evidence>
<evidence type="ECO:0000313" key="19">
    <source>
        <dbReference type="Proteomes" id="UP000324327"/>
    </source>
</evidence>
<evidence type="ECO:0000313" key="6">
    <source>
        <dbReference type="EMBL" id="NSC27750.1"/>
    </source>
</evidence>
<dbReference type="Proteomes" id="UP001193670">
    <property type="component" value="Unassembled WGS sequence"/>
</dbReference>
<feature type="compositionally biased region" description="Polar residues" evidence="1">
    <location>
        <begin position="72"/>
        <end position="81"/>
    </location>
</feature>
<dbReference type="Proteomes" id="UP000095384">
    <property type="component" value="Unassembled WGS sequence"/>
</dbReference>
<dbReference type="Pfam" id="PF01551">
    <property type="entry name" value="Peptidase_M23"/>
    <property type="match status" value="1"/>
</dbReference>
<evidence type="ECO:0000256" key="1">
    <source>
        <dbReference type="SAM" id="MobiDB-lite"/>
    </source>
</evidence>
<feature type="compositionally biased region" description="Basic and acidic residues" evidence="1">
    <location>
        <begin position="46"/>
        <end position="67"/>
    </location>
</feature>
<evidence type="ECO:0000313" key="10">
    <source>
        <dbReference type="EMBL" id="RHA12676.1"/>
    </source>
</evidence>
<dbReference type="Proteomes" id="UP000324327">
    <property type="component" value="Unassembled WGS sequence"/>
</dbReference>
<evidence type="ECO:0000313" key="11">
    <source>
        <dbReference type="EMBL" id="RHD95082.1"/>
    </source>
</evidence>
<dbReference type="InterPro" id="IPR011055">
    <property type="entry name" value="Dup_hybrid_motif"/>
</dbReference>
<dbReference type="PANTHER" id="PTHR21666">
    <property type="entry name" value="PEPTIDASE-RELATED"/>
    <property type="match status" value="1"/>
</dbReference>
<protein>
    <submittedName>
        <fullName evidence="6">M23 family metallopeptidase</fullName>
    </submittedName>
    <submittedName>
        <fullName evidence="8">M23 family peptidase</fullName>
    </submittedName>
    <submittedName>
        <fullName evidence="5">Septal ring factor</fullName>
    </submittedName>
</protein>
<keyword evidence="13" id="KW-1185">Reference proteome</keyword>
<reference evidence="13" key="2">
    <citation type="submission" date="2015-05" db="EMBL/GenBank/DDBJ databases">
        <authorList>
            <consortium name="Pathogen Informatics"/>
        </authorList>
    </citation>
    <scope>NUCLEOTIDE SEQUENCE [LARGE SCALE GENOMIC DNA]</scope>
    <source>
        <strain evidence="5 14">2789STDY5608860</strain>
        <strain evidence="13">T1-815</strain>
    </source>
</reference>
<dbReference type="InterPro" id="IPR050570">
    <property type="entry name" value="Cell_wall_metabolism_enzyme"/>
</dbReference>
<evidence type="ECO:0000259" key="3">
    <source>
        <dbReference type="Pfam" id="PF01551"/>
    </source>
</evidence>
<evidence type="ECO:0000313" key="5">
    <source>
        <dbReference type="EMBL" id="CUO08921.1"/>
    </source>
</evidence>
<dbReference type="GO" id="GO:0004222">
    <property type="term" value="F:metalloendopeptidase activity"/>
    <property type="evidence" value="ECO:0007669"/>
    <property type="project" value="TreeGrafter"/>
</dbReference>
<dbReference type="Gene3D" id="2.70.70.10">
    <property type="entry name" value="Glucose Permease (Domain IIA)"/>
    <property type="match status" value="1"/>
</dbReference>
<reference evidence="6" key="6">
    <citation type="journal article" date="2020" name="Cell Host Microbe">
        <title>Functional and Genomic Variation between Human-Derived Isolates of Lachnospiraceae Reveals Inter- and Intra-Species Diversity.</title>
        <authorList>
            <person name="Sorbara M.T."/>
            <person name="Littmann E.R."/>
            <person name="Fontana E."/>
            <person name="Moody T.U."/>
            <person name="Kohout C.E."/>
            <person name="Gjonbalaj M."/>
            <person name="Eaton V."/>
            <person name="Seok R."/>
            <person name="Leiner I.M."/>
            <person name="Pamer E.G."/>
        </authorList>
    </citation>
    <scope>NUCLEOTIDE SEQUENCE</scope>
    <source>
        <strain evidence="7">MSK.16.45</strain>
        <strain evidence="6">MSK.17.79</strain>
    </source>
</reference>
<evidence type="ECO:0000256" key="2">
    <source>
        <dbReference type="SAM" id="SignalP"/>
    </source>
</evidence>
<dbReference type="EMBL" id="QSAZ01000006">
    <property type="protein sequence ID" value="RGW87329.1"/>
    <property type="molecule type" value="Genomic_DNA"/>
</dbReference>
<organism evidence="4 13">
    <name type="scientific">Agathobacter rectalis</name>
    <dbReference type="NCBI Taxonomy" id="39491"/>
    <lineage>
        <taxon>Bacteria</taxon>
        <taxon>Bacillati</taxon>
        <taxon>Bacillota</taxon>
        <taxon>Clostridia</taxon>
        <taxon>Lachnospirales</taxon>
        <taxon>Lachnospiraceae</taxon>
        <taxon>Agathobacter</taxon>
    </lineage>
</organism>
<evidence type="ECO:0000313" key="4">
    <source>
        <dbReference type="EMBL" id="CRL32339.1"/>
    </source>
</evidence>
<dbReference type="Proteomes" id="UP000285209">
    <property type="component" value="Unassembled WGS sequence"/>
</dbReference>
<evidence type="ECO:0000313" key="7">
    <source>
        <dbReference type="EMBL" id="NSC77305.1"/>
    </source>
</evidence>
<dbReference type="SUPFAM" id="SSF51261">
    <property type="entry name" value="Duplicated hybrid motif"/>
    <property type="match status" value="1"/>
</dbReference>
<dbReference type="Proteomes" id="UP000049472">
    <property type="component" value="Unassembled WGS sequence"/>
</dbReference>
<dbReference type="Proteomes" id="UP000284835">
    <property type="component" value="Unassembled WGS sequence"/>
</dbReference>
<keyword evidence="2" id="KW-0732">Signal</keyword>
<dbReference type="EMBL" id="JAAIMP010000010">
    <property type="protein sequence ID" value="NSC77305.1"/>
    <property type="molecule type" value="Genomic_DNA"/>
</dbReference>
<name>A0A0M6WCK4_9FIRM</name>
<dbReference type="EMBL" id="VSTF01000021">
    <property type="protein sequence ID" value="TYL57053.1"/>
    <property type="molecule type" value="Genomic_DNA"/>
</dbReference>
<evidence type="ECO:0000313" key="13">
    <source>
        <dbReference type="Proteomes" id="UP000049472"/>
    </source>
</evidence>
<reference evidence="15 16" key="3">
    <citation type="submission" date="2018-08" db="EMBL/GenBank/DDBJ databases">
        <title>A genome reference for cultivated species of the human gut microbiota.</title>
        <authorList>
            <person name="Zou Y."/>
            <person name="Xue W."/>
            <person name="Luo G."/>
        </authorList>
    </citation>
    <scope>NUCLEOTIDE SEQUENCE [LARGE SCALE GENOMIC DNA]</scope>
    <source>
        <strain evidence="8 15">AF06-19</strain>
        <strain evidence="11 16">AM30-13AC</strain>
        <strain evidence="10 18">AM44-1AT</strain>
        <strain evidence="9 17">AM54-25XD</strain>
    </source>
</reference>
<dbReference type="Proteomes" id="UP000286341">
    <property type="component" value="Unassembled WGS sequence"/>
</dbReference>